<dbReference type="Pfam" id="PF09339">
    <property type="entry name" value="HTH_IclR"/>
    <property type="match status" value="1"/>
</dbReference>
<organism evidence="7 8">
    <name type="scientific">Streptomyces camelliae</name>
    <dbReference type="NCBI Taxonomy" id="3004093"/>
    <lineage>
        <taxon>Bacteria</taxon>
        <taxon>Bacillati</taxon>
        <taxon>Actinomycetota</taxon>
        <taxon>Actinomycetes</taxon>
        <taxon>Kitasatosporales</taxon>
        <taxon>Streptomycetaceae</taxon>
        <taxon>Streptomyces</taxon>
    </lineage>
</organism>
<evidence type="ECO:0000256" key="3">
    <source>
        <dbReference type="ARBA" id="ARBA00023163"/>
    </source>
</evidence>
<dbReference type="SUPFAM" id="SSF46785">
    <property type="entry name" value="Winged helix' DNA-binding domain"/>
    <property type="match status" value="1"/>
</dbReference>
<evidence type="ECO:0000256" key="4">
    <source>
        <dbReference type="SAM" id="MobiDB-lite"/>
    </source>
</evidence>
<dbReference type="RefSeq" id="WP_270085774.1">
    <property type="nucleotide sequence ID" value="NZ_CP115300.1"/>
</dbReference>
<dbReference type="InterPro" id="IPR014757">
    <property type="entry name" value="Tscrpt_reg_IclR_C"/>
</dbReference>
<dbReference type="SMART" id="SM00346">
    <property type="entry name" value="HTH_ICLR"/>
    <property type="match status" value="1"/>
</dbReference>
<dbReference type="Gene3D" id="1.10.10.10">
    <property type="entry name" value="Winged helix-like DNA-binding domain superfamily/Winged helix DNA-binding domain"/>
    <property type="match status" value="1"/>
</dbReference>
<dbReference type="EMBL" id="CP115300">
    <property type="protein sequence ID" value="WBO68540.1"/>
    <property type="molecule type" value="Genomic_DNA"/>
</dbReference>
<dbReference type="PROSITE" id="PS51077">
    <property type="entry name" value="HTH_ICLR"/>
    <property type="match status" value="1"/>
</dbReference>
<dbReference type="InterPro" id="IPR029016">
    <property type="entry name" value="GAF-like_dom_sf"/>
</dbReference>
<feature type="domain" description="IclR-ED" evidence="6">
    <location>
        <begin position="1"/>
        <end position="199"/>
    </location>
</feature>
<gene>
    <name evidence="7" type="ORF">O1G22_39855</name>
</gene>
<dbReference type="PANTHER" id="PTHR30136">
    <property type="entry name" value="HELIX-TURN-HELIX TRANSCRIPTIONAL REGULATOR, ICLR FAMILY"/>
    <property type="match status" value="1"/>
</dbReference>
<dbReference type="Proteomes" id="UP001212326">
    <property type="component" value="Chromosome"/>
</dbReference>
<evidence type="ECO:0000313" key="8">
    <source>
        <dbReference type="Proteomes" id="UP001212326"/>
    </source>
</evidence>
<reference evidence="7 8" key="1">
    <citation type="submission" date="2022-12" db="EMBL/GenBank/DDBJ databases">
        <authorList>
            <person name="Mo P."/>
        </authorList>
    </citation>
    <scope>NUCLEOTIDE SEQUENCE [LARGE SCALE GENOMIC DNA]</scope>
    <source>
        <strain evidence="7 8">HUAS 2-6</strain>
    </source>
</reference>
<evidence type="ECO:0000256" key="1">
    <source>
        <dbReference type="ARBA" id="ARBA00023015"/>
    </source>
</evidence>
<protein>
    <submittedName>
        <fullName evidence="7">Helix-turn-helix domain-containing protein</fullName>
    </submittedName>
</protein>
<evidence type="ECO:0000256" key="2">
    <source>
        <dbReference type="ARBA" id="ARBA00023125"/>
    </source>
</evidence>
<keyword evidence="3" id="KW-0804">Transcription</keyword>
<feature type="region of interest" description="Disordered" evidence="4">
    <location>
        <begin position="1"/>
        <end position="27"/>
    </location>
</feature>
<evidence type="ECO:0000259" key="6">
    <source>
        <dbReference type="PROSITE" id="PS51078"/>
    </source>
</evidence>
<keyword evidence="8" id="KW-1185">Reference proteome</keyword>
<accession>A0ABY7PD56</accession>
<dbReference type="PANTHER" id="PTHR30136:SF24">
    <property type="entry name" value="HTH-TYPE TRANSCRIPTIONAL REPRESSOR ALLR"/>
    <property type="match status" value="1"/>
</dbReference>
<keyword evidence="1" id="KW-0805">Transcription regulation</keyword>
<keyword evidence="2" id="KW-0238">DNA-binding</keyword>
<dbReference type="InterPro" id="IPR050707">
    <property type="entry name" value="HTH_MetabolicPath_Reg"/>
</dbReference>
<evidence type="ECO:0000313" key="7">
    <source>
        <dbReference type="EMBL" id="WBO68540.1"/>
    </source>
</evidence>
<dbReference type="Pfam" id="PF01614">
    <property type="entry name" value="IclR_C"/>
    <property type="match status" value="1"/>
</dbReference>
<dbReference type="SUPFAM" id="SSF55781">
    <property type="entry name" value="GAF domain-like"/>
    <property type="match status" value="1"/>
</dbReference>
<dbReference type="InterPro" id="IPR036390">
    <property type="entry name" value="WH_DNA-bd_sf"/>
</dbReference>
<dbReference type="Gene3D" id="3.30.450.40">
    <property type="match status" value="1"/>
</dbReference>
<dbReference type="InterPro" id="IPR005471">
    <property type="entry name" value="Tscrpt_reg_IclR_N"/>
</dbReference>
<feature type="domain" description="HTH iclR-type" evidence="5">
    <location>
        <begin position="24"/>
        <end position="85"/>
    </location>
</feature>
<evidence type="ECO:0000259" key="5">
    <source>
        <dbReference type="PROSITE" id="PS51077"/>
    </source>
</evidence>
<sequence length="203" mass="21397">MSNESDGRGPSGHTDSSHRPESPVQSVDRATAILELPGRQDEAGVTEIAAELGVHKSTASRLATALELRGLIEQTEERGKYRLGLGLIRLAGAATVRLDLSRQSRPVREQLAAQVAEAINIAILRTQPKSARTDGCAYSVGELETGLNAVAAPVFTFTGQVVAALSASGPSFRLTEQRLPEVGATVRAAAEKISSRLGHLGRP</sequence>
<name>A0ABY7PD56_9ACTN</name>
<proteinExistence type="predicted"/>
<dbReference type="PROSITE" id="PS51078">
    <property type="entry name" value="ICLR_ED"/>
    <property type="match status" value="1"/>
</dbReference>
<dbReference type="InterPro" id="IPR036388">
    <property type="entry name" value="WH-like_DNA-bd_sf"/>
</dbReference>